<dbReference type="Pfam" id="PF13581">
    <property type="entry name" value="HATPase_c_2"/>
    <property type="match status" value="1"/>
</dbReference>
<evidence type="ECO:0000313" key="4">
    <source>
        <dbReference type="Proteomes" id="UP000242881"/>
    </source>
</evidence>
<sequence>MSELKNFLKNLNILIVDDDKVSTLVLKKYLDGVFNSIHVAENGKLGLLAFLQNKFDIIVTDVYMPEMDGIEMIKKIRQVDLEVPIVVITSSDDINDLKELLNLGIGRFIQKPITKSMLINALLDASSRIVLKKRLIKEKEMEIELLKYRDRYHTHQQTMAYKKEMSLLKNDLEKKKLSLNGYEFVFNSFYKPMEILCGDAFIYRYLGDGKILGVIMDTMGKGLSASVTSVLSVAFMNHAVDKSLENRDFDFITTLNSFLTYVKKVLLEEEMLSASFFFMDLNSLKCEYAHCGMPSILLKNVKNKVFELVSNNPPISKFTSNISTICIDLKDVDSMLIVTDGLVESFSKDENVYLTSVSDDFKDSLFYNNFENKFLDAILSFSDDVTIFYFKRMKPEKLWEINKELNTDMDEINEFLKEMDDFLRKKHIKDETLSKVTVSLYEFLMNAYEHGNLGIYVDKKHKLIVDNLLEDYCRELEKKCYKKIFVKYGIYYINGIEFFGVTIRDEGEGFNINMTNRALENIEYFCGRGIVLSNTFVDALYYNMKGNEVTFYVRW</sequence>
<dbReference type="InterPro" id="IPR036457">
    <property type="entry name" value="PPM-type-like_dom_sf"/>
</dbReference>
<dbReference type="EMBL" id="PNIN01000026">
    <property type="protein sequence ID" value="PMP72199.1"/>
    <property type="molecule type" value="Genomic_DNA"/>
</dbReference>
<dbReference type="InterPro" id="IPR001932">
    <property type="entry name" value="PPM-type_phosphatase-like_dom"/>
</dbReference>
<dbReference type="SUPFAM" id="SSF81606">
    <property type="entry name" value="PP2C-like"/>
    <property type="match status" value="1"/>
</dbReference>
<protein>
    <recommendedName>
        <fullName evidence="2">Response regulatory domain-containing protein</fullName>
    </recommendedName>
</protein>
<dbReference type="PROSITE" id="PS50110">
    <property type="entry name" value="RESPONSE_REGULATORY"/>
    <property type="match status" value="1"/>
</dbReference>
<gene>
    <name evidence="3" type="ORF">C0187_02180</name>
</gene>
<reference evidence="3 4" key="1">
    <citation type="submission" date="2018-01" db="EMBL/GenBank/DDBJ databases">
        <title>Metagenomic assembled genomes from two thermal pools in the Uzon Caldera, Kamchatka, Russia.</title>
        <authorList>
            <person name="Wilkins L."/>
            <person name="Ettinger C."/>
        </authorList>
    </citation>
    <scope>NUCLEOTIDE SEQUENCE [LARGE SCALE GENOMIC DNA]</scope>
    <source>
        <strain evidence="3">ZAV-05</strain>
    </source>
</reference>
<dbReference type="SMART" id="SM00331">
    <property type="entry name" value="PP2C_SIG"/>
    <property type="match status" value="1"/>
</dbReference>
<dbReference type="SUPFAM" id="SSF52172">
    <property type="entry name" value="CheY-like"/>
    <property type="match status" value="1"/>
</dbReference>
<dbReference type="GO" id="GO:0000160">
    <property type="term" value="P:phosphorelay signal transduction system"/>
    <property type="evidence" value="ECO:0007669"/>
    <property type="project" value="InterPro"/>
</dbReference>
<evidence type="ECO:0000313" key="3">
    <source>
        <dbReference type="EMBL" id="PMP72199.1"/>
    </source>
</evidence>
<organism evidence="3 4">
    <name type="scientific">Calditerrivibrio nitroreducens</name>
    <dbReference type="NCBI Taxonomy" id="477976"/>
    <lineage>
        <taxon>Bacteria</taxon>
        <taxon>Pseudomonadati</taxon>
        <taxon>Deferribacterota</taxon>
        <taxon>Deferribacteres</taxon>
        <taxon>Deferribacterales</taxon>
        <taxon>Calditerrivibrionaceae</taxon>
    </lineage>
</organism>
<dbReference type="CDD" id="cd17546">
    <property type="entry name" value="REC_hyHK_CKI1_RcsC-like"/>
    <property type="match status" value="1"/>
</dbReference>
<evidence type="ECO:0000259" key="2">
    <source>
        <dbReference type="PROSITE" id="PS50110"/>
    </source>
</evidence>
<proteinExistence type="predicted"/>
<dbReference type="AlphaFoldDB" id="A0A2J6WPN1"/>
<dbReference type="InterPro" id="IPR003594">
    <property type="entry name" value="HATPase_dom"/>
</dbReference>
<comment type="caution">
    <text evidence="3">The sequence shown here is derived from an EMBL/GenBank/DDBJ whole genome shotgun (WGS) entry which is preliminary data.</text>
</comment>
<dbReference type="Gene3D" id="3.60.40.10">
    <property type="entry name" value="PPM-type phosphatase domain"/>
    <property type="match status" value="1"/>
</dbReference>
<name>A0A2J6WPN1_9BACT</name>
<dbReference type="Pfam" id="PF07228">
    <property type="entry name" value="SpoIIE"/>
    <property type="match status" value="1"/>
</dbReference>
<dbReference type="SMART" id="SM00448">
    <property type="entry name" value="REC"/>
    <property type="match status" value="1"/>
</dbReference>
<dbReference type="InterPro" id="IPR001789">
    <property type="entry name" value="Sig_transdc_resp-reg_receiver"/>
</dbReference>
<evidence type="ECO:0000256" key="1">
    <source>
        <dbReference type="PROSITE-ProRule" id="PRU00169"/>
    </source>
</evidence>
<accession>A0A2J6WPN1</accession>
<keyword evidence="1" id="KW-0597">Phosphoprotein</keyword>
<dbReference type="PANTHER" id="PTHR43228">
    <property type="entry name" value="TWO-COMPONENT RESPONSE REGULATOR"/>
    <property type="match status" value="1"/>
</dbReference>
<dbReference type="Pfam" id="PF00072">
    <property type="entry name" value="Response_reg"/>
    <property type="match status" value="1"/>
</dbReference>
<dbReference type="PANTHER" id="PTHR43228:SF1">
    <property type="entry name" value="TWO-COMPONENT RESPONSE REGULATOR ARR22"/>
    <property type="match status" value="1"/>
</dbReference>
<dbReference type="Gene3D" id="3.40.50.2300">
    <property type="match status" value="1"/>
</dbReference>
<feature type="domain" description="Response regulatory" evidence="2">
    <location>
        <begin position="12"/>
        <end position="126"/>
    </location>
</feature>
<dbReference type="Proteomes" id="UP000242881">
    <property type="component" value="Unassembled WGS sequence"/>
</dbReference>
<dbReference type="InterPro" id="IPR052048">
    <property type="entry name" value="ST_Response_Regulator"/>
</dbReference>
<feature type="modified residue" description="4-aspartylphosphate" evidence="1">
    <location>
        <position position="61"/>
    </location>
</feature>
<dbReference type="InterPro" id="IPR011006">
    <property type="entry name" value="CheY-like_superfamily"/>
</dbReference>